<comment type="pathway">
    <text evidence="2">Protein modification; protein sumoylation.</text>
</comment>
<evidence type="ECO:0000256" key="12">
    <source>
        <dbReference type="ARBA" id="ARBA00032533"/>
    </source>
</evidence>
<dbReference type="PROSITE" id="PS51044">
    <property type="entry name" value="ZF_SP_RING"/>
    <property type="match status" value="1"/>
</dbReference>
<keyword evidence="7 13" id="KW-0863">Zinc-finger</keyword>
<evidence type="ECO:0000256" key="7">
    <source>
        <dbReference type="ARBA" id="ARBA00022771"/>
    </source>
</evidence>
<keyword evidence="16" id="KW-0436">Ligase</keyword>
<evidence type="ECO:0000256" key="8">
    <source>
        <dbReference type="ARBA" id="ARBA00022786"/>
    </source>
</evidence>
<dbReference type="Gene3D" id="3.30.40.10">
    <property type="entry name" value="Zinc/RING finger domain, C3HC4 (zinc finger)"/>
    <property type="match status" value="1"/>
</dbReference>
<dbReference type="UniPathway" id="UPA00886"/>
<dbReference type="InterPro" id="IPR004181">
    <property type="entry name" value="Znf_MIZ"/>
</dbReference>
<feature type="domain" description="SP-RING-type" evidence="14">
    <location>
        <begin position="149"/>
        <end position="232"/>
    </location>
</feature>
<dbReference type="AlphaFoldDB" id="A0A6P8QQK6"/>
<dbReference type="GO" id="GO:0016925">
    <property type="term" value="P:protein sumoylation"/>
    <property type="evidence" value="ECO:0007669"/>
    <property type="project" value="UniProtKB-UniPathway"/>
</dbReference>
<protein>
    <recommendedName>
        <fullName evidence="4">E3 SUMO-protein ligase NSE2</fullName>
    </recommendedName>
    <alternativeName>
        <fullName evidence="11">E3 SUMO-protein transferase NSE2</fullName>
    </alternativeName>
    <alternativeName>
        <fullName evidence="12">Non-structural maintenance of chromosomes element 2 homolog</fullName>
    </alternativeName>
</protein>
<evidence type="ECO:0000256" key="1">
    <source>
        <dbReference type="ARBA" id="ARBA00004123"/>
    </source>
</evidence>
<dbReference type="InterPro" id="IPR026846">
    <property type="entry name" value="Nse2(Mms21)"/>
</dbReference>
<dbReference type="GO" id="GO:0061665">
    <property type="term" value="F:SUMO ligase activity"/>
    <property type="evidence" value="ECO:0007669"/>
    <property type="project" value="TreeGrafter"/>
</dbReference>
<dbReference type="Pfam" id="PF11789">
    <property type="entry name" value="zf-Nse"/>
    <property type="match status" value="1"/>
</dbReference>
<keyword evidence="8" id="KW-0833">Ubl conjugation pathway</keyword>
<dbReference type="KEGG" id="gsh:117355045"/>
<comment type="similarity">
    <text evidence="3">Belongs to the NSE2 family.</text>
</comment>
<dbReference type="Proteomes" id="UP000515159">
    <property type="component" value="Chromosome 2"/>
</dbReference>
<keyword evidence="15" id="KW-1185">Reference proteome</keyword>
<sequence length="236" mass="27176">MSGHSGPLISFNTIGSSLSSLKNCQSYINTGMELATNVAFDLIEIRGDELDINNMDKVMLEYSAMNRELNQYIQAVEETMDQVKRDHPERIPDFKALVKEKFAALQGRNTDEDLKRNERYLQFINHLKEMRKQVGPAQGTDWEQPTEELDEDITITQTQTNFICPITLVEMKKPMRNKVCNHVYEEEAIRIMIENKPKKARCPKIGCDNLNMKITDLVPDAVLKRAIEIQNKQKSQ</sequence>
<evidence type="ECO:0000256" key="10">
    <source>
        <dbReference type="ARBA" id="ARBA00023242"/>
    </source>
</evidence>
<keyword evidence="9" id="KW-0862">Zinc</keyword>
<dbReference type="FunCoup" id="A0A6P8QQK6">
    <property type="interactions" value="2731"/>
</dbReference>
<dbReference type="GO" id="GO:0005634">
    <property type="term" value="C:nucleus"/>
    <property type="evidence" value="ECO:0007669"/>
    <property type="project" value="UniProtKB-SubCell"/>
</dbReference>
<name>A0A6P8QQK6_GEOSA</name>
<evidence type="ECO:0000256" key="9">
    <source>
        <dbReference type="ARBA" id="ARBA00022833"/>
    </source>
</evidence>
<comment type="subcellular location">
    <subcellularLocation>
        <location evidence="1">Nucleus</location>
    </subcellularLocation>
</comment>
<dbReference type="GO" id="GO:0000724">
    <property type="term" value="P:double-strand break repair via homologous recombination"/>
    <property type="evidence" value="ECO:0007669"/>
    <property type="project" value="InterPro"/>
</dbReference>
<evidence type="ECO:0000256" key="5">
    <source>
        <dbReference type="ARBA" id="ARBA00022679"/>
    </source>
</evidence>
<evidence type="ECO:0000313" key="16">
    <source>
        <dbReference type="RefSeq" id="XP_033788891.1"/>
    </source>
</evidence>
<evidence type="ECO:0000256" key="3">
    <source>
        <dbReference type="ARBA" id="ARBA00008212"/>
    </source>
</evidence>
<dbReference type="InterPro" id="IPR013083">
    <property type="entry name" value="Znf_RING/FYVE/PHD"/>
</dbReference>
<evidence type="ECO:0000256" key="11">
    <source>
        <dbReference type="ARBA" id="ARBA00031731"/>
    </source>
</evidence>
<keyword evidence="5" id="KW-0808">Transferase</keyword>
<dbReference type="GO" id="GO:0008270">
    <property type="term" value="F:zinc ion binding"/>
    <property type="evidence" value="ECO:0007669"/>
    <property type="project" value="UniProtKB-KW"/>
</dbReference>
<dbReference type="GO" id="GO:0030915">
    <property type="term" value="C:Smc5-Smc6 complex"/>
    <property type="evidence" value="ECO:0007669"/>
    <property type="project" value="InterPro"/>
</dbReference>
<evidence type="ECO:0000313" key="15">
    <source>
        <dbReference type="Proteomes" id="UP000515159"/>
    </source>
</evidence>
<organism evidence="15 16">
    <name type="scientific">Geotrypetes seraphini</name>
    <name type="common">Gaboon caecilian</name>
    <name type="synonym">Caecilia seraphini</name>
    <dbReference type="NCBI Taxonomy" id="260995"/>
    <lineage>
        <taxon>Eukaryota</taxon>
        <taxon>Metazoa</taxon>
        <taxon>Chordata</taxon>
        <taxon>Craniata</taxon>
        <taxon>Vertebrata</taxon>
        <taxon>Euteleostomi</taxon>
        <taxon>Amphibia</taxon>
        <taxon>Gymnophiona</taxon>
        <taxon>Geotrypetes</taxon>
    </lineage>
</organism>
<proteinExistence type="inferred from homology"/>
<accession>A0A6P8QQK6</accession>
<evidence type="ECO:0000256" key="13">
    <source>
        <dbReference type="PROSITE-ProRule" id="PRU00452"/>
    </source>
</evidence>
<dbReference type="PANTHER" id="PTHR21330">
    <property type="entry name" value="E3 SUMO-PROTEIN LIGASE NSE2"/>
    <property type="match status" value="1"/>
</dbReference>
<evidence type="ECO:0000256" key="4">
    <source>
        <dbReference type="ARBA" id="ARBA00020923"/>
    </source>
</evidence>
<reference evidence="16" key="1">
    <citation type="submission" date="2025-08" db="UniProtKB">
        <authorList>
            <consortium name="RefSeq"/>
        </authorList>
    </citation>
    <scope>IDENTIFICATION</scope>
</reference>
<evidence type="ECO:0000259" key="14">
    <source>
        <dbReference type="PROSITE" id="PS51044"/>
    </source>
</evidence>
<dbReference type="InParanoid" id="A0A6P8QQK6"/>
<dbReference type="OrthoDB" id="26899at2759"/>
<evidence type="ECO:0000256" key="6">
    <source>
        <dbReference type="ARBA" id="ARBA00022723"/>
    </source>
</evidence>
<dbReference type="CTD" id="286053"/>
<dbReference type="GeneID" id="117355045"/>
<keyword evidence="6" id="KW-0479">Metal-binding</keyword>
<evidence type="ECO:0000256" key="2">
    <source>
        <dbReference type="ARBA" id="ARBA00004718"/>
    </source>
</evidence>
<dbReference type="RefSeq" id="XP_033788891.1">
    <property type="nucleotide sequence ID" value="XM_033933000.1"/>
</dbReference>
<dbReference type="SUPFAM" id="SSF57850">
    <property type="entry name" value="RING/U-box"/>
    <property type="match status" value="1"/>
</dbReference>
<keyword evidence="10" id="KW-0539">Nucleus</keyword>
<gene>
    <name evidence="16" type="primary">NSMCE2</name>
</gene>
<dbReference type="GO" id="GO:0016874">
    <property type="term" value="F:ligase activity"/>
    <property type="evidence" value="ECO:0007669"/>
    <property type="project" value="UniProtKB-KW"/>
</dbReference>
<dbReference type="PANTHER" id="PTHR21330:SF1">
    <property type="entry name" value="E3 SUMO-PROTEIN LIGASE NSE2"/>
    <property type="match status" value="1"/>
</dbReference>
<dbReference type="CDD" id="cd16651">
    <property type="entry name" value="SPL-RING_NSE2"/>
    <property type="match status" value="1"/>
</dbReference>